<sequence>MPTYDYRIEATGDVIEVKHTMALTPKNWGELCQLANISLLNIPPESKVTKLLTAAGIIKSHTLNTPDTRPCAHGGDCPSGGCE</sequence>
<dbReference type="Proteomes" id="UP001449225">
    <property type="component" value="Unassembled WGS sequence"/>
</dbReference>
<feature type="region of interest" description="Disordered" evidence="1">
    <location>
        <begin position="63"/>
        <end position="83"/>
    </location>
</feature>
<dbReference type="RefSeq" id="WP_067987261.1">
    <property type="nucleotide sequence ID" value="NZ_CAXBCE010000032.1"/>
</dbReference>
<reference evidence="2 3" key="1">
    <citation type="submission" date="2024-03" db="EMBL/GenBank/DDBJ databases">
        <title>Community enrichment and isolation of bacterial strains for fucoidan degradation.</title>
        <authorList>
            <person name="Sichert A."/>
        </authorList>
    </citation>
    <scope>NUCLEOTIDE SEQUENCE [LARGE SCALE GENOMIC DNA]</scope>
    <source>
        <strain evidence="2 3">AS76</strain>
    </source>
</reference>
<name>A0ABU9TUW0_9GAMM</name>
<evidence type="ECO:0000313" key="2">
    <source>
        <dbReference type="EMBL" id="MEM5537503.1"/>
    </source>
</evidence>
<evidence type="ECO:0000256" key="1">
    <source>
        <dbReference type="SAM" id="MobiDB-lite"/>
    </source>
</evidence>
<comment type="caution">
    <text evidence="2">The sequence shown here is derived from an EMBL/GenBank/DDBJ whole genome shotgun (WGS) entry which is preliminary data.</text>
</comment>
<accession>A0ABU9TUW0</accession>
<proteinExistence type="predicted"/>
<organism evidence="2 3">
    <name type="scientific">Neptuniibacter pectenicola</name>
    <dbReference type="NCBI Taxonomy" id="1806669"/>
    <lineage>
        <taxon>Bacteria</taxon>
        <taxon>Pseudomonadati</taxon>
        <taxon>Pseudomonadota</taxon>
        <taxon>Gammaproteobacteria</taxon>
        <taxon>Oceanospirillales</taxon>
        <taxon>Oceanospirillaceae</taxon>
        <taxon>Neptuniibacter</taxon>
    </lineage>
</organism>
<evidence type="ECO:0000313" key="3">
    <source>
        <dbReference type="Proteomes" id="UP001449225"/>
    </source>
</evidence>
<keyword evidence="3" id="KW-1185">Reference proteome</keyword>
<dbReference type="EMBL" id="JBBMRA010000015">
    <property type="protein sequence ID" value="MEM5537503.1"/>
    <property type="molecule type" value="Genomic_DNA"/>
</dbReference>
<gene>
    <name evidence="2" type="ORF">WNY58_14020</name>
</gene>
<protein>
    <submittedName>
        <fullName evidence="2">Zinc ribbon domain-containing protein</fullName>
    </submittedName>
</protein>